<dbReference type="AlphaFoldDB" id="K5CPH0"/>
<dbReference type="GO" id="GO:0016757">
    <property type="term" value="F:glycosyltransferase activity"/>
    <property type="evidence" value="ECO:0007669"/>
    <property type="project" value="InterPro"/>
</dbReference>
<evidence type="ECO:0000313" key="3">
    <source>
        <dbReference type="Proteomes" id="UP000007995"/>
    </source>
</evidence>
<dbReference type="EMBL" id="AGXW01000002">
    <property type="protein sequence ID" value="EKJ91706.1"/>
    <property type="molecule type" value="Genomic_DNA"/>
</dbReference>
<dbReference type="Pfam" id="PF00534">
    <property type="entry name" value="Glycos_transf_1"/>
    <property type="match status" value="1"/>
</dbReference>
<dbReference type="CDD" id="cd03801">
    <property type="entry name" value="GT4_PimA-like"/>
    <property type="match status" value="1"/>
</dbReference>
<dbReference type="PANTHER" id="PTHR12526">
    <property type="entry name" value="GLYCOSYLTRANSFERASE"/>
    <property type="match status" value="1"/>
</dbReference>
<organism evidence="2 3">
    <name type="scientific">Bacteroides finegoldii CL09T03C10</name>
    <dbReference type="NCBI Taxonomy" id="997888"/>
    <lineage>
        <taxon>Bacteria</taxon>
        <taxon>Pseudomonadati</taxon>
        <taxon>Bacteroidota</taxon>
        <taxon>Bacteroidia</taxon>
        <taxon>Bacteroidales</taxon>
        <taxon>Bacteroidaceae</taxon>
        <taxon>Bacteroides</taxon>
    </lineage>
</organism>
<comment type="caution">
    <text evidence="2">The sequence shown here is derived from an EMBL/GenBank/DDBJ whole genome shotgun (WGS) entry which is preliminary data.</text>
</comment>
<evidence type="ECO:0000259" key="1">
    <source>
        <dbReference type="Pfam" id="PF00534"/>
    </source>
</evidence>
<reference evidence="2 3" key="1">
    <citation type="submission" date="2012-02" db="EMBL/GenBank/DDBJ databases">
        <title>The Genome Sequence of Bacteroides finegoldii CL09T03C10.</title>
        <authorList>
            <consortium name="The Broad Institute Genome Sequencing Platform"/>
            <person name="Earl A."/>
            <person name="Ward D."/>
            <person name="Feldgarden M."/>
            <person name="Gevers D."/>
            <person name="Zitomersky N.L."/>
            <person name="Coyne M.J."/>
            <person name="Comstock L.E."/>
            <person name="Young S.K."/>
            <person name="Zeng Q."/>
            <person name="Gargeya S."/>
            <person name="Fitzgerald M."/>
            <person name="Haas B."/>
            <person name="Abouelleil A."/>
            <person name="Alvarado L."/>
            <person name="Arachchi H.M."/>
            <person name="Berlin A."/>
            <person name="Chapman S.B."/>
            <person name="Gearin G."/>
            <person name="Goldberg J."/>
            <person name="Griggs A."/>
            <person name="Gujja S."/>
            <person name="Hansen M."/>
            <person name="Heiman D."/>
            <person name="Howarth C."/>
            <person name="Larimer J."/>
            <person name="Lui A."/>
            <person name="MacDonald P.J.P."/>
            <person name="McCowen C."/>
            <person name="Montmayeur A."/>
            <person name="Murphy C."/>
            <person name="Neiman D."/>
            <person name="Pearson M."/>
            <person name="Priest M."/>
            <person name="Roberts A."/>
            <person name="Saif S."/>
            <person name="Shea T."/>
            <person name="Sisk P."/>
            <person name="Stolte C."/>
            <person name="Sykes S."/>
            <person name="Wortman J."/>
            <person name="Nusbaum C."/>
            <person name="Birren B."/>
        </authorList>
    </citation>
    <scope>NUCLEOTIDE SEQUENCE [LARGE SCALE GENOMIC DNA]</scope>
    <source>
        <strain evidence="2 3">CL09T03C10</strain>
    </source>
</reference>
<dbReference type="RefSeq" id="WP_007759298.1">
    <property type="nucleotide sequence ID" value="NZ_AKBZ01000001.1"/>
</dbReference>
<sequence>MDKQKKIVISHPTGNANARGAVNGFYQGEVLESYHTCIACFKGGLLYLLSSFPFFKDIRRRSLDVKLKKYVKTYPLKEIIRLINRKWRGSDIGWQVDAVYHQLDKNVACYIHTHYKNIAAVYAYDEGAYYSFQQAHKENIKCLFDLPIIHWRTYQRLLKYEEVNNPHWSSILGVFNDSETKLLRKDKELLMADCIFVASSFTKQSILDDFPYPLKTPIKVIPYGFPNVTLDKVYIPVENRKIRLLYVGRLSQAKGLSYLFEALDGLYDRFSLTVVGNGDIDRCTPLKEALLNTNHISYLEHNKVLDSMREHDILVFPSLFEGFGLVITEAMSQGTPVITTERTCGRDLIQSGENGWLVEAGSVLAIRNCLLNILKYPEDIERVGKNAMETAQQRPWSRYGEELVASINTFLLFDR</sequence>
<dbReference type="SUPFAM" id="SSF53756">
    <property type="entry name" value="UDP-Glycosyltransferase/glycogen phosphorylase"/>
    <property type="match status" value="1"/>
</dbReference>
<evidence type="ECO:0000313" key="2">
    <source>
        <dbReference type="EMBL" id="EKJ91706.1"/>
    </source>
</evidence>
<dbReference type="InterPro" id="IPR001296">
    <property type="entry name" value="Glyco_trans_1"/>
</dbReference>
<proteinExistence type="predicted"/>
<accession>K5CPH0</accession>
<gene>
    <name evidence="2" type="ORF">HMPREF1057_00541</name>
</gene>
<feature type="domain" description="Glycosyl transferase family 1" evidence="1">
    <location>
        <begin position="239"/>
        <end position="388"/>
    </location>
</feature>
<dbReference type="Proteomes" id="UP000007995">
    <property type="component" value="Unassembled WGS sequence"/>
</dbReference>
<dbReference type="Gene3D" id="3.40.50.2000">
    <property type="entry name" value="Glycogen Phosphorylase B"/>
    <property type="match status" value="2"/>
</dbReference>
<dbReference type="HOGENOM" id="CLU_009583_37_0_10"/>
<name>K5CPH0_9BACE</name>
<dbReference type="OrthoDB" id="9811239at2"/>
<protein>
    <recommendedName>
        <fullName evidence="1">Glycosyl transferase family 1 domain-containing protein</fullName>
    </recommendedName>
</protein>